<protein>
    <recommendedName>
        <fullName evidence="3">Inner membrane complex protein</fullName>
    </recommendedName>
</protein>
<comment type="caution">
    <text evidence="1">The sequence shown here is derived from an EMBL/GenBank/DDBJ whole genome shotgun (WGS) entry which is preliminary data.</text>
</comment>
<dbReference type="EMBL" id="AFNH02001325">
    <property type="protein sequence ID" value="EZG43342.1"/>
    <property type="molecule type" value="Genomic_DNA"/>
</dbReference>
<name>A0A023AXH5_GRENI</name>
<dbReference type="VEuPathDB" id="CryptoDB:GNI_176040"/>
<dbReference type="GeneID" id="22915960"/>
<proteinExistence type="predicted"/>
<accession>A0A023AXH5</accession>
<evidence type="ECO:0008006" key="3">
    <source>
        <dbReference type="Google" id="ProtNLM"/>
    </source>
</evidence>
<keyword evidence="2" id="KW-1185">Reference proteome</keyword>
<organism evidence="1 2">
    <name type="scientific">Gregarina niphandrodes</name>
    <name type="common">Septate eugregarine</name>
    <dbReference type="NCBI Taxonomy" id="110365"/>
    <lineage>
        <taxon>Eukaryota</taxon>
        <taxon>Sar</taxon>
        <taxon>Alveolata</taxon>
        <taxon>Apicomplexa</taxon>
        <taxon>Conoidasida</taxon>
        <taxon>Gregarinasina</taxon>
        <taxon>Eugregarinorida</taxon>
        <taxon>Gregarinidae</taxon>
        <taxon>Gregarina</taxon>
    </lineage>
</organism>
<gene>
    <name evidence="1" type="ORF">GNI_176040</name>
</gene>
<sequence length="316" mass="36608">MVRYVEVPVKQQVVREVRVPKVVKVQKRVPQVQVQYKDVHVPKIEFKDKPIYTDDVRENVIYRPKDQYIDIPQQFVEYVPQVEKRVIEKCVSVPSGDVQEIYRPHRVYDDVPVPYYQHSSQTVPVAQMFEPSITVSTEAYNVPSDVWVPKVVPFDIYIPKLVDAPLYDNGQVEVEEYPVNVPWPHMRHLEQHFNPSLGEDLRVPQAHYHSTHARPTTVGYDHGVSYPRTNGRASRFYPEEAYETYHGPTYHGNTYSGGGVYTNGQGHHGRRRHNANVESARTWFPAYGKHHNYAPRHLVSYGSHPAVVPASYTQHF</sequence>
<evidence type="ECO:0000313" key="1">
    <source>
        <dbReference type="EMBL" id="EZG43342.1"/>
    </source>
</evidence>
<dbReference type="AlphaFoldDB" id="A0A023AXH5"/>
<dbReference type="RefSeq" id="XP_011133391.1">
    <property type="nucleotide sequence ID" value="XM_011135089.1"/>
</dbReference>
<evidence type="ECO:0000313" key="2">
    <source>
        <dbReference type="Proteomes" id="UP000019763"/>
    </source>
</evidence>
<reference evidence="1" key="1">
    <citation type="submission" date="2013-12" db="EMBL/GenBank/DDBJ databases">
        <authorList>
            <person name="Omoto C.K."/>
            <person name="Sibley D."/>
            <person name="Venepally P."/>
            <person name="Hadjithomas M."/>
            <person name="Karamycheva S."/>
            <person name="Brunk B."/>
            <person name="Roos D."/>
            <person name="Caler E."/>
            <person name="Lorenzi H."/>
        </authorList>
    </citation>
    <scope>NUCLEOTIDE SEQUENCE</scope>
</reference>
<dbReference type="Proteomes" id="UP000019763">
    <property type="component" value="Unassembled WGS sequence"/>
</dbReference>